<name>A0A369T9K8_9PROT</name>
<dbReference type="PANTHER" id="PTHR43842">
    <property type="entry name" value="PROPIONYL-COA CARBOXYLASE BETA CHAIN"/>
    <property type="match status" value="1"/>
</dbReference>
<dbReference type="GO" id="GO:0004658">
    <property type="term" value="F:propionyl-CoA carboxylase activity"/>
    <property type="evidence" value="ECO:0007669"/>
    <property type="project" value="TreeGrafter"/>
</dbReference>
<protein>
    <submittedName>
        <fullName evidence="2">Propionyl-CoA carboxylase</fullName>
    </submittedName>
</protein>
<dbReference type="InterPro" id="IPR034733">
    <property type="entry name" value="AcCoA_carboxyl_beta"/>
</dbReference>
<evidence type="ECO:0000259" key="1">
    <source>
        <dbReference type="PROSITE" id="PS50989"/>
    </source>
</evidence>
<proteinExistence type="predicted"/>
<sequence length="533" mass="58285">MDDRKTAQTGTQTSCEDRFEELARRRAWSLEMGGQEAIERHHDRGRLTIRERIDQLSDKGSFQEIGRLTGKAEYDEQGRVTHVQPAPYVMGVAEIDGRPVAVGGEDYTVRGGTSWSGLRRKGGQGGFIEDAAHEYRIPLVNLIDGSGGAVTSLESRGYTVFPGVDGFDRSVELMGEVPVVSAVMGTAAGGPAGRAILSHFSVMVRESSQIFAAGPPVVERALGEKLDREELGGSGIAVDTAGTIDNVADSEEDCFRQIRRFLGYMPSNVWELPPVWPTDDPVDRCEDALTSIIPEQRTRPYNMRRLLELVFDDGSLFEIQPTFGKTVITMLGRMNGQSVGIVANNPMVYGGAMDARGARKQTHFVELCDNFHIPLVFVVDIPGFLVGSGAEKAGTLRDGMRAVYAGLKADVPILTLVVRKCFGMAGMGTINKKSLEFKVAWPSGEWGSLPVEGGVKAAYRREIAAADDPAAKEAEIEERLRRLSSPFRSAEAFAVEEIIDPRETRPYIARFIDLARNRLKTCCGQKLKSGVRP</sequence>
<dbReference type="AlphaFoldDB" id="A0A369T9K8"/>
<dbReference type="PROSITE" id="PS50989">
    <property type="entry name" value="COA_CT_CTER"/>
    <property type="match status" value="1"/>
</dbReference>
<reference evidence="2 3" key="1">
    <citation type="submission" date="2018-07" db="EMBL/GenBank/DDBJ databases">
        <title>Venubactetium sediminum gen. nov., sp. nov., isolated from a marine solar saltern.</title>
        <authorList>
            <person name="Wang S."/>
        </authorList>
    </citation>
    <scope>NUCLEOTIDE SEQUENCE [LARGE SCALE GENOMIC DNA]</scope>
    <source>
        <strain evidence="2 3">WD2A32</strain>
    </source>
</reference>
<dbReference type="Gene3D" id="3.90.226.10">
    <property type="entry name" value="2-enoyl-CoA Hydratase, Chain A, domain 1"/>
    <property type="match status" value="2"/>
</dbReference>
<evidence type="ECO:0000313" key="2">
    <source>
        <dbReference type="EMBL" id="RDD61980.1"/>
    </source>
</evidence>
<feature type="domain" description="CoA carboxyltransferase C-terminal" evidence="1">
    <location>
        <begin position="281"/>
        <end position="529"/>
    </location>
</feature>
<dbReference type="EMBL" id="QPMH01000008">
    <property type="protein sequence ID" value="RDD61980.1"/>
    <property type="molecule type" value="Genomic_DNA"/>
</dbReference>
<accession>A0A369T9K8</accession>
<organism evidence="2 3">
    <name type="scientific">Ferruginivarius sediminum</name>
    <dbReference type="NCBI Taxonomy" id="2661937"/>
    <lineage>
        <taxon>Bacteria</taxon>
        <taxon>Pseudomonadati</taxon>
        <taxon>Pseudomonadota</taxon>
        <taxon>Alphaproteobacteria</taxon>
        <taxon>Rhodospirillales</taxon>
        <taxon>Rhodospirillaceae</taxon>
        <taxon>Ferruginivarius</taxon>
    </lineage>
</organism>
<dbReference type="InterPro" id="IPR051047">
    <property type="entry name" value="AccD/PCCB"/>
</dbReference>
<dbReference type="PANTHER" id="PTHR43842:SF2">
    <property type="entry name" value="PROPIONYL-COA CARBOXYLASE BETA CHAIN, MITOCHONDRIAL"/>
    <property type="match status" value="1"/>
</dbReference>
<dbReference type="Proteomes" id="UP000253941">
    <property type="component" value="Unassembled WGS sequence"/>
</dbReference>
<dbReference type="SUPFAM" id="SSF52096">
    <property type="entry name" value="ClpP/crotonase"/>
    <property type="match status" value="2"/>
</dbReference>
<dbReference type="Pfam" id="PF01039">
    <property type="entry name" value="Carboxyl_trans"/>
    <property type="match status" value="1"/>
</dbReference>
<dbReference type="InterPro" id="IPR029045">
    <property type="entry name" value="ClpP/crotonase-like_dom_sf"/>
</dbReference>
<comment type="caution">
    <text evidence="2">The sequence shown here is derived from an EMBL/GenBank/DDBJ whole genome shotgun (WGS) entry which is preliminary data.</text>
</comment>
<gene>
    <name evidence="2" type="ORF">DRB17_10890</name>
</gene>
<dbReference type="InterPro" id="IPR011763">
    <property type="entry name" value="COA_CT_C"/>
</dbReference>
<keyword evidence="3" id="KW-1185">Reference proteome</keyword>
<evidence type="ECO:0000313" key="3">
    <source>
        <dbReference type="Proteomes" id="UP000253941"/>
    </source>
</evidence>